<comment type="caution">
    <text evidence="4">The sequence shown here is derived from an EMBL/GenBank/DDBJ whole genome shotgun (WGS) entry which is preliminary data.</text>
</comment>
<feature type="binding site" evidence="3">
    <location>
        <begin position="7"/>
        <end position="20"/>
    </location>
    <ligand>
        <name>ATP</name>
        <dbReference type="ChEBI" id="CHEBI:30616"/>
    </ligand>
</feature>
<dbReference type="HAMAP" id="MF_01539">
    <property type="entry name" value="TmcAL"/>
    <property type="match status" value="1"/>
</dbReference>
<evidence type="ECO:0000256" key="3">
    <source>
        <dbReference type="HAMAP-Rule" id="MF_01539"/>
    </source>
</evidence>
<dbReference type="EC" id="6.3.4.-" evidence="3"/>
<keyword evidence="1 3" id="KW-0436">Ligase</keyword>
<keyword evidence="2 3" id="KW-0819">tRNA processing</keyword>
<feature type="binding site" evidence="3">
    <location>
        <position position="183"/>
    </location>
    <ligand>
        <name>ATP</name>
        <dbReference type="ChEBI" id="CHEBI:30616"/>
    </ligand>
</feature>
<comment type="caution">
    <text evidence="3">Lacks conserved residue(s) required for the propagation of feature annotation.</text>
</comment>
<keyword evidence="3" id="KW-0694">RNA-binding</keyword>
<dbReference type="NCBIfam" id="NF010191">
    <property type="entry name" value="PRK13670.1"/>
    <property type="match status" value="1"/>
</dbReference>
<comment type="subcellular location">
    <subcellularLocation>
        <location evidence="3">Cytoplasm</location>
    </subcellularLocation>
</comment>
<keyword evidence="5" id="KW-1185">Reference proteome</keyword>
<dbReference type="Proteomes" id="UP000774130">
    <property type="component" value="Unassembled WGS sequence"/>
</dbReference>
<reference evidence="4 5" key="1">
    <citation type="submission" date="2021-06" db="EMBL/GenBank/DDBJ databases">
        <title>Enterococcus alishanensis sp. nov., a novel lactic acid bacterium isolated from fresh coffee beans.</title>
        <authorList>
            <person name="Chen Y.-S."/>
        </authorList>
    </citation>
    <scope>NUCLEOTIDE SEQUENCE [LARGE SCALE GENOMIC DNA]</scope>
    <source>
        <strain evidence="4 5">ALS3</strain>
    </source>
</reference>
<keyword evidence="3" id="KW-0547">Nucleotide-binding</keyword>
<dbReference type="PANTHER" id="PTHR37825">
    <property type="entry name" value="TRNA(MET) CYTIDINE ACETATE LIGASE"/>
    <property type="match status" value="1"/>
</dbReference>
<dbReference type="RefSeq" id="WP_218324981.1">
    <property type="nucleotide sequence ID" value="NZ_JAHUZB010000002.1"/>
</dbReference>
<organism evidence="4 5">
    <name type="scientific">Enterococcus alishanensis</name>
    <dbReference type="NCBI Taxonomy" id="1303817"/>
    <lineage>
        <taxon>Bacteria</taxon>
        <taxon>Bacillati</taxon>
        <taxon>Bacillota</taxon>
        <taxon>Bacilli</taxon>
        <taxon>Lactobacillales</taxon>
        <taxon>Enterococcaceae</taxon>
        <taxon>Enterococcus</taxon>
    </lineage>
</organism>
<feature type="binding site" evidence="3">
    <location>
        <position position="101"/>
    </location>
    <ligand>
        <name>ATP</name>
        <dbReference type="ChEBI" id="CHEBI:30616"/>
    </ligand>
</feature>
<feature type="binding site" evidence="3">
    <location>
        <position position="158"/>
    </location>
    <ligand>
        <name>ATP</name>
        <dbReference type="ChEBI" id="CHEBI:30616"/>
    </ligand>
</feature>
<gene>
    <name evidence="3" type="primary">tmcAL</name>
    <name evidence="4" type="ORF">KUA55_04460</name>
</gene>
<protein>
    <recommendedName>
        <fullName evidence="3">tRNA(Met) cytidine acetate ligase</fullName>
        <ecNumber evidence="3">6.3.4.-</ecNumber>
    </recommendedName>
</protein>
<comment type="function">
    <text evidence="3">Catalyzes the formation of N(4)-acetylcytidine (ac(4)C) at the wobble position of elongator tRNA(Met), using acetate and ATP as substrates. First activates an acetate ion to form acetyladenylate (Ac-AMP) and then transfers the acetyl group to tRNA to form ac(4)C34.</text>
</comment>
<comment type="similarity">
    <text evidence="3">Belongs to the TmcAL family.</text>
</comment>
<accession>A0ABS6TAJ3</accession>
<evidence type="ECO:0000256" key="2">
    <source>
        <dbReference type="ARBA" id="ARBA00022694"/>
    </source>
</evidence>
<dbReference type="PANTHER" id="PTHR37825:SF1">
    <property type="entry name" value="TRNA(MET) CYTIDINE ACETATE LIGASE"/>
    <property type="match status" value="1"/>
</dbReference>
<sequence>MKSCGIIVEYNPFHYGHAYHAKMARKLSGAEIIIAVMSGNFLQRGEPAILDKWDRAEVALRNGVDLVVELPFSWAVQSADYFARGSVKMLQSLQCEALCFGTDEENDFDYQSYGDFFNQHQVEIDNYFKSLPIDLSYPEKMAQTVRHFLPKLAEFPPNHILALSYAKENAKYAKPMTLFPLKRQGQGYHDNQLMVQSFASATGIRQAVNLGNDFSNFVPELTEKKLFDYHLSWSDFWPYLYYQLKVSTPKELKMLYQMNEGVEFRLLNQLRPDFSDYLAGIQTKRYTKARLQRLLVYTLLQVKPAEIAYEQENSLLHILGFTDAGKKYLNQHKKDFTLPMAAKIGKQEQANHLLTYRSDQIYQMLHPVEQNLGRFPLQV</sequence>
<keyword evidence="3" id="KW-0067">ATP-binding</keyword>
<dbReference type="Pfam" id="PF05636">
    <property type="entry name" value="HIGH_NTase1"/>
    <property type="match status" value="1"/>
</dbReference>
<keyword evidence="3" id="KW-0963">Cytoplasm</keyword>
<name>A0ABS6TAJ3_9ENTE</name>
<evidence type="ECO:0000313" key="5">
    <source>
        <dbReference type="Proteomes" id="UP000774130"/>
    </source>
</evidence>
<proteinExistence type="inferred from homology"/>
<keyword evidence="3" id="KW-0820">tRNA-binding</keyword>
<dbReference type="EMBL" id="JAHUZB010000002">
    <property type="protein sequence ID" value="MBV7389922.1"/>
    <property type="molecule type" value="Genomic_DNA"/>
</dbReference>
<dbReference type="InterPro" id="IPR008513">
    <property type="entry name" value="tRNA(Met)_cyd_acetate_ligase"/>
</dbReference>
<evidence type="ECO:0000313" key="4">
    <source>
        <dbReference type="EMBL" id="MBV7389922.1"/>
    </source>
</evidence>
<evidence type="ECO:0000256" key="1">
    <source>
        <dbReference type="ARBA" id="ARBA00022598"/>
    </source>
</evidence>
<comment type="catalytic activity">
    <reaction evidence="3">
        <text>cytidine(34) in elongator tRNA(Met) + acetate + ATP = N(4)-acetylcytidine(34) in elongator tRNA(Met) + AMP + diphosphate</text>
        <dbReference type="Rhea" id="RHEA:58144"/>
        <dbReference type="Rhea" id="RHEA-COMP:10693"/>
        <dbReference type="Rhea" id="RHEA-COMP:10694"/>
        <dbReference type="ChEBI" id="CHEBI:30089"/>
        <dbReference type="ChEBI" id="CHEBI:30616"/>
        <dbReference type="ChEBI" id="CHEBI:33019"/>
        <dbReference type="ChEBI" id="CHEBI:74900"/>
        <dbReference type="ChEBI" id="CHEBI:82748"/>
        <dbReference type="ChEBI" id="CHEBI:456215"/>
    </reaction>
</comment>